<reference evidence="1 2" key="1">
    <citation type="submission" date="2020-04" db="EMBL/GenBank/DDBJ databases">
        <title>Perkinsus olseni comparative genomics.</title>
        <authorList>
            <person name="Bogema D.R."/>
        </authorList>
    </citation>
    <scope>NUCLEOTIDE SEQUENCE [LARGE SCALE GENOMIC DNA]</scope>
    <source>
        <strain evidence="1">ATCC PRA-205</strain>
    </source>
</reference>
<name>A0A7J6PNE7_PEROL</name>
<proteinExistence type="predicted"/>
<dbReference type="EMBL" id="JABANM010035650">
    <property type="protein sequence ID" value="KAF4697041.1"/>
    <property type="molecule type" value="Genomic_DNA"/>
</dbReference>
<accession>A0A7J6PNE7</accession>
<protein>
    <submittedName>
        <fullName evidence="1">Uncharacterized protein</fullName>
    </submittedName>
</protein>
<dbReference type="Proteomes" id="UP000574390">
    <property type="component" value="Unassembled WGS sequence"/>
</dbReference>
<evidence type="ECO:0000313" key="1">
    <source>
        <dbReference type="EMBL" id="KAF4697041.1"/>
    </source>
</evidence>
<sequence>TCTEASESRAQTCNCSNSVTPVPSQAPELQYHSQPCLRSSSTEAFYQSAYFSGHCSAMFQHAGGIQLLPPHSTFVPASFGQPQLTLYLRAIRGESQRYISLQLPVDLKLETSKRTAEVSTRVDDVKDEQPPRKRLKVDSTSEKLLKDGFYFHPLMTMDVETRGDGRQRVLLTSVTDELDSVSLAEAWLAPAEEYPTTGCLELRGALPTARICPHGDNEIFDTQQSVGPPAVISFVTELDSARPALIK</sequence>
<feature type="non-terminal residue" evidence="1">
    <location>
        <position position="247"/>
    </location>
</feature>
<gene>
    <name evidence="1" type="ORF">FOZ62_024394</name>
</gene>
<organism evidence="1 2">
    <name type="scientific">Perkinsus olseni</name>
    <name type="common">Perkinsus atlanticus</name>
    <dbReference type="NCBI Taxonomy" id="32597"/>
    <lineage>
        <taxon>Eukaryota</taxon>
        <taxon>Sar</taxon>
        <taxon>Alveolata</taxon>
        <taxon>Perkinsozoa</taxon>
        <taxon>Perkinsea</taxon>
        <taxon>Perkinsida</taxon>
        <taxon>Perkinsidae</taxon>
        <taxon>Perkinsus</taxon>
    </lineage>
</organism>
<evidence type="ECO:0000313" key="2">
    <source>
        <dbReference type="Proteomes" id="UP000574390"/>
    </source>
</evidence>
<comment type="caution">
    <text evidence="1">The sequence shown here is derived from an EMBL/GenBank/DDBJ whole genome shotgun (WGS) entry which is preliminary data.</text>
</comment>
<dbReference type="AlphaFoldDB" id="A0A7J6PNE7"/>